<name>A0A1I7Z6P9_9BILA</name>
<feature type="compositionally biased region" description="Basic residues" evidence="1">
    <location>
        <begin position="216"/>
        <end position="230"/>
    </location>
</feature>
<feature type="compositionally biased region" description="Basic and acidic residues" evidence="1">
    <location>
        <begin position="251"/>
        <end position="265"/>
    </location>
</feature>
<organism evidence="2 3">
    <name type="scientific">Steinernema glaseri</name>
    <dbReference type="NCBI Taxonomy" id="37863"/>
    <lineage>
        <taxon>Eukaryota</taxon>
        <taxon>Metazoa</taxon>
        <taxon>Ecdysozoa</taxon>
        <taxon>Nematoda</taxon>
        <taxon>Chromadorea</taxon>
        <taxon>Rhabditida</taxon>
        <taxon>Tylenchina</taxon>
        <taxon>Panagrolaimomorpha</taxon>
        <taxon>Strongyloidoidea</taxon>
        <taxon>Steinernematidae</taxon>
        <taxon>Steinernema</taxon>
    </lineage>
</organism>
<feature type="compositionally biased region" description="Polar residues" evidence="1">
    <location>
        <begin position="321"/>
        <end position="333"/>
    </location>
</feature>
<dbReference type="Proteomes" id="UP000095287">
    <property type="component" value="Unplaced"/>
</dbReference>
<sequence length="432" mass="48641">MVFCELEELSCNPETRSLSTRTKIIFHLIHLYRSPPADRDGRDLEGPLGSVDRCEEVVRSEEMLPQIAQNVVVAAATVSLWIFAGAHQGKPNSARRNDRSATKEVVEASKTAREPKKTRSLEVIEVSKQKPISRGSSEPQIPRFDHYPRQIRKKKFQIRKSGQRRSFSAEAVEKSPEEAMPKKPEEAKPAELDPKKIEEPKAPEAVVKKSEDSKTPPKKSAPKPHRKPSSRKVDLAEPERTSGSSTSSGQSDDKRKSAKKEKTEVTEEVTTERTIYTQDLGPTTLQEPELPELSAVETNETESMEKEVVALEKKTKDSEQPTEVQSRGSNPTMSKIKKLRREMVRDPLTSNLSNPQKLKSSIPIERKDVGSRFNPVLYPPVQGDAEKLTDKKEREKEKTEFETINAKAQPARPKMKTHKSRQDVVKKPDEGS</sequence>
<dbReference type="AlphaFoldDB" id="A0A1I7Z6P9"/>
<feature type="compositionally biased region" description="Basic and acidic residues" evidence="1">
    <location>
        <begin position="420"/>
        <end position="432"/>
    </location>
</feature>
<reference evidence="3" key="1">
    <citation type="submission" date="2016-11" db="UniProtKB">
        <authorList>
            <consortium name="WormBaseParasite"/>
        </authorList>
    </citation>
    <scope>IDENTIFICATION</scope>
</reference>
<feature type="compositionally biased region" description="Basic and acidic residues" evidence="1">
    <location>
        <begin position="303"/>
        <end position="319"/>
    </location>
</feature>
<proteinExistence type="predicted"/>
<evidence type="ECO:0000256" key="1">
    <source>
        <dbReference type="SAM" id="MobiDB-lite"/>
    </source>
</evidence>
<feature type="region of interest" description="Disordered" evidence="1">
    <location>
        <begin position="88"/>
        <end position="432"/>
    </location>
</feature>
<feature type="compositionally biased region" description="Basic and acidic residues" evidence="1">
    <location>
        <begin position="95"/>
        <end position="128"/>
    </location>
</feature>
<feature type="compositionally biased region" description="Basic residues" evidence="1">
    <location>
        <begin position="149"/>
        <end position="163"/>
    </location>
</feature>
<evidence type="ECO:0000313" key="2">
    <source>
        <dbReference type="Proteomes" id="UP000095287"/>
    </source>
</evidence>
<keyword evidence="2" id="KW-1185">Reference proteome</keyword>
<feature type="compositionally biased region" description="Low complexity" evidence="1">
    <location>
        <begin position="241"/>
        <end position="250"/>
    </location>
</feature>
<protein>
    <submittedName>
        <fullName evidence="3">Titin-like</fullName>
    </submittedName>
</protein>
<feature type="compositionally biased region" description="Basic and acidic residues" evidence="1">
    <location>
        <begin position="384"/>
        <end position="401"/>
    </location>
</feature>
<feature type="compositionally biased region" description="Basic and acidic residues" evidence="1">
    <location>
        <begin position="171"/>
        <end position="215"/>
    </location>
</feature>
<feature type="compositionally biased region" description="Basic and acidic residues" evidence="1">
    <location>
        <begin position="231"/>
        <end position="240"/>
    </location>
</feature>
<feature type="compositionally biased region" description="Polar residues" evidence="1">
    <location>
        <begin position="275"/>
        <end position="286"/>
    </location>
</feature>
<accession>A0A1I7Z6P9</accession>
<evidence type="ECO:0000313" key="3">
    <source>
        <dbReference type="WBParaSite" id="L893_g23139.t1"/>
    </source>
</evidence>
<dbReference type="WBParaSite" id="L893_g23139.t1">
    <property type="protein sequence ID" value="L893_g23139.t1"/>
    <property type="gene ID" value="L893_g23139"/>
</dbReference>
<feature type="compositionally biased region" description="Polar residues" evidence="1">
    <location>
        <begin position="348"/>
        <end position="359"/>
    </location>
</feature>